<feature type="transmembrane region" description="Helical" evidence="7">
    <location>
        <begin position="472"/>
        <end position="493"/>
    </location>
</feature>
<dbReference type="PANTHER" id="PTHR23504:SF15">
    <property type="entry name" value="MAJOR FACILITATOR SUPERFAMILY (MFS) PROFILE DOMAIN-CONTAINING PROTEIN"/>
    <property type="match status" value="1"/>
</dbReference>
<dbReference type="InterPro" id="IPR011701">
    <property type="entry name" value="MFS"/>
</dbReference>
<comment type="caution">
    <text evidence="9">The sequence shown here is derived from an EMBL/GenBank/DDBJ whole genome shotgun (WGS) entry which is preliminary data.</text>
</comment>
<dbReference type="InterPro" id="IPR036259">
    <property type="entry name" value="MFS_trans_sf"/>
</dbReference>
<dbReference type="GO" id="GO:0016020">
    <property type="term" value="C:membrane"/>
    <property type="evidence" value="ECO:0007669"/>
    <property type="project" value="UniProtKB-SubCell"/>
</dbReference>
<dbReference type="InterPro" id="IPR020846">
    <property type="entry name" value="MFS_dom"/>
</dbReference>
<dbReference type="Pfam" id="PF07690">
    <property type="entry name" value="MFS_1"/>
    <property type="match status" value="1"/>
</dbReference>
<gene>
    <name evidence="9" type="ORF">F5891DRAFT_1273598</name>
</gene>
<feature type="transmembrane region" description="Helical" evidence="7">
    <location>
        <begin position="294"/>
        <end position="320"/>
    </location>
</feature>
<keyword evidence="5 7" id="KW-0472">Membrane</keyword>
<dbReference type="Gene3D" id="1.20.1250.20">
    <property type="entry name" value="MFS general substrate transporter like domains"/>
    <property type="match status" value="1"/>
</dbReference>
<dbReference type="GeneID" id="64664444"/>
<reference evidence="9" key="1">
    <citation type="journal article" date="2020" name="New Phytol.">
        <title>Comparative genomics reveals dynamic genome evolution in host specialist ectomycorrhizal fungi.</title>
        <authorList>
            <person name="Lofgren L.A."/>
            <person name="Nguyen N.H."/>
            <person name="Vilgalys R."/>
            <person name="Ruytinx J."/>
            <person name="Liao H.L."/>
            <person name="Branco S."/>
            <person name="Kuo A."/>
            <person name="LaButti K."/>
            <person name="Lipzen A."/>
            <person name="Andreopoulos W."/>
            <person name="Pangilinan J."/>
            <person name="Riley R."/>
            <person name="Hundley H."/>
            <person name="Na H."/>
            <person name="Barry K."/>
            <person name="Grigoriev I.V."/>
            <person name="Stajich J.E."/>
            <person name="Kennedy P.G."/>
        </authorList>
    </citation>
    <scope>NUCLEOTIDE SEQUENCE</scope>
    <source>
        <strain evidence="9">FC203</strain>
    </source>
</reference>
<dbReference type="SUPFAM" id="SSF103473">
    <property type="entry name" value="MFS general substrate transporter"/>
    <property type="match status" value="1"/>
</dbReference>
<keyword evidence="3 7" id="KW-0812">Transmembrane</keyword>
<keyword evidence="10" id="KW-1185">Reference proteome</keyword>
<feature type="region of interest" description="Disordered" evidence="6">
    <location>
        <begin position="263"/>
        <end position="282"/>
    </location>
</feature>
<dbReference type="GO" id="GO:0022857">
    <property type="term" value="F:transmembrane transporter activity"/>
    <property type="evidence" value="ECO:0007669"/>
    <property type="project" value="InterPro"/>
</dbReference>
<evidence type="ECO:0000256" key="1">
    <source>
        <dbReference type="ARBA" id="ARBA00004141"/>
    </source>
</evidence>
<sequence>MDTSNSPRIISETTPLVVVAKTKKPKTPLPKLQIGILMVLQLVEPIASMSIFPYINQLIRELGITGGDDAAVGYYAGIIVGTEITMSCENHNFLILLIGYNRQESLFFVAQTLTMLRWSRLSDRIGRKPVLLVGLSGTCISMLCFGLSTTFWGLVVSRCMCGVLNGNVSVMKTMVGELTDSTNMAQGFALIPIMWCIGGFIGPLIGGTLARPQDNWPGLFANPFWSKYPYFLPCAVSASGIIVGFFVLLFFLEETLSTKRRPKLTATTLGNPNGVDSNDREDPSQTFNMPLQSLLTPAIVIPIANYAMLALLDIALMALFPLFFSTPTYLGGLGFTPSRIGLWIAMLAISDGIFQALFFAKIVDWVGPKRLFCVSVSCFAPVMLMFPIMSWLVHTRGMVDYAIVFTLISQLALTIIWDMAFGTVFMFITASAPTKNVLGTINGLGQTSASMARVIGPAFATSLFALSKEHNILNGNAVYVVLIVLAGILRWLGSQLPDEIQDRDE</sequence>
<name>A0AAD4HSY9_9AGAM</name>
<dbReference type="PROSITE" id="PS50850">
    <property type="entry name" value="MFS"/>
    <property type="match status" value="1"/>
</dbReference>
<dbReference type="EMBL" id="JABBWK010000002">
    <property type="protein sequence ID" value="KAG1907888.1"/>
    <property type="molecule type" value="Genomic_DNA"/>
</dbReference>
<evidence type="ECO:0000259" key="8">
    <source>
        <dbReference type="PROSITE" id="PS50850"/>
    </source>
</evidence>
<feature type="transmembrane region" description="Helical" evidence="7">
    <location>
        <begin position="340"/>
        <end position="359"/>
    </location>
</feature>
<evidence type="ECO:0000256" key="7">
    <source>
        <dbReference type="SAM" id="Phobius"/>
    </source>
</evidence>
<dbReference type="RefSeq" id="XP_041233463.1">
    <property type="nucleotide sequence ID" value="XM_041370146.1"/>
</dbReference>
<evidence type="ECO:0000256" key="3">
    <source>
        <dbReference type="ARBA" id="ARBA00022692"/>
    </source>
</evidence>
<evidence type="ECO:0000256" key="2">
    <source>
        <dbReference type="ARBA" id="ARBA00022448"/>
    </source>
</evidence>
<evidence type="ECO:0000313" key="9">
    <source>
        <dbReference type="EMBL" id="KAG1907888.1"/>
    </source>
</evidence>
<proteinExistence type="predicted"/>
<organism evidence="9 10">
    <name type="scientific">Suillus fuscotomentosus</name>
    <dbReference type="NCBI Taxonomy" id="1912939"/>
    <lineage>
        <taxon>Eukaryota</taxon>
        <taxon>Fungi</taxon>
        <taxon>Dikarya</taxon>
        <taxon>Basidiomycota</taxon>
        <taxon>Agaricomycotina</taxon>
        <taxon>Agaricomycetes</taxon>
        <taxon>Agaricomycetidae</taxon>
        <taxon>Boletales</taxon>
        <taxon>Suillineae</taxon>
        <taxon>Suillaceae</taxon>
        <taxon>Suillus</taxon>
    </lineage>
</organism>
<comment type="subcellular location">
    <subcellularLocation>
        <location evidence="1">Membrane</location>
        <topology evidence="1">Multi-pass membrane protein</topology>
    </subcellularLocation>
</comment>
<protein>
    <submittedName>
        <fullName evidence="9">MFS general substrate transporter</fullName>
    </submittedName>
</protein>
<evidence type="ECO:0000256" key="4">
    <source>
        <dbReference type="ARBA" id="ARBA00022989"/>
    </source>
</evidence>
<feature type="transmembrane region" description="Helical" evidence="7">
    <location>
        <begin position="230"/>
        <end position="252"/>
    </location>
</feature>
<dbReference type="CDD" id="cd17330">
    <property type="entry name" value="MFS_SLC46_TetA_like"/>
    <property type="match status" value="1"/>
</dbReference>
<feature type="transmembrane region" description="Helical" evidence="7">
    <location>
        <begin position="130"/>
        <end position="149"/>
    </location>
</feature>
<dbReference type="PRINTS" id="PR01035">
    <property type="entry name" value="TCRTETA"/>
</dbReference>
<dbReference type="AlphaFoldDB" id="A0AAD4HSY9"/>
<feature type="transmembrane region" description="Helical" evidence="7">
    <location>
        <begin position="187"/>
        <end position="210"/>
    </location>
</feature>
<feature type="compositionally biased region" description="Polar residues" evidence="6">
    <location>
        <begin position="265"/>
        <end position="276"/>
    </location>
</feature>
<evidence type="ECO:0000256" key="6">
    <source>
        <dbReference type="SAM" id="MobiDB-lite"/>
    </source>
</evidence>
<evidence type="ECO:0000313" key="10">
    <source>
        <dbReference type="Proteomes" id="UP001195769"/>
    </source>
</evidence>
<dbReference type="Proteomes" id="UP001195769">
    <property type="component" value="Unassembled WGS sequence"/>
</dbReference>
<accession>A0AAD4HSY9</accession>
<dbReference type="InterPro" id="IPR001958">
    <property type="entry name" value="Tet-R_TetA/multi-R_MdtG-like"/>
</dbReference>
<feature type="domain" description="Major facilitator superfamily (MFS) profile" evidence="8">
    <location>
        <begin position="33"/>
        <end position="498"/>
    </location>
</feature>
<evidence type="ECO:0000256" key="5">
    <source>
        <dbReference type="ARBA" id="ARBA00023136"/>
    </source>
</evidence>
<keyword evidence="4 7" id="KW-1133">Transmembrane helix</keyword>
<feature type="transmembrane region" description="Helical" evidence="7">
    <location>
        <begin position="401"/>
        <end position="428"/>
    </location>
</feature>
<feature type="transmembrane region" description="Helical" evidence="7">
    <location>
        <begin position="371"/>
        <end position="389"/>
    </location>
</feature>
<keyword evidence="2" id="KW-0813">Transport</keyword>
<dbReference type="PANTHER" id="PTHR23504">
    <property type="entry name" value="MAJOR FACILITATOR SUPERFAMILY DOMAIN-CONTAINING PROTEIN 10"/>
    <property type="match status" value="1"/>
</dbReference>